<proteinExistence type="predicted"/>
<evidence type="ECO:0000313" key="3">
    <source>
        <dbReference type="EMBL" id="KUI62275.1"/>
    </source>
</evidence>
<feature type="chain" id="PRO_5008266445" evidence="2">
    <location>
        <begin position="24"/>
        <end position="311"/>
    </location>
</feature>
<name>A0A194VE52_CYTMA</name>
<keyword evidence="4" id="KW-1185">Reference proteome</keyword>
<organism evidence="3 4">
    <name type="scientific">Cytospora mali</name>
    <name type="common">Apple Valsa canker fungus</name>
    <name type="synonym">Valsa mali</name>
    <dbReference type="NCBI Taxonomy" id="578113"/>
    <lineage>
        <taxon>Eukaryota</taxon>
        <taxon>Fungi</taxon>
        <taxon>Dikarya</taxon>
        <taxon>Ascomycota</taxon>
        <taxon>Pezizomycotina</taxon>
        <taxon>Sordariomycetes</taxon>
        <taxon>Sordariomycetidae</taxon>
        <taxon>Diaporthales</taxon>
        <taxon>Cytosporaceae</taxon>
        <taxon>Cytospora</taxon>
    </lineage>
</organism>
<protein>
    <submittedName>
        <fullName evidence="3">Uncharacterized protein</fullName>
    </submittedName>
</protein>
<feature type="region of interest" description="Disordered" evidence="1">
    <location>
        <begin position="46"/>
        <end position="72"/>
    </location>
</feature>
<reference evidence="4" key="1">
    <citation type="submission" date="2014-12" db="EMBL/GenBank/DDBJ databases">
        <title>Genome Sequence of Valsa Canker Pathogens Uncovers a Specific Adaption of Colonization on Woody Bark.</title>
        <authorList>
            <person name="Yin Z."/>
            <person name="Liu H."/>
            <person name="Gao X."/>
            <person name="Li Z."/>
            <person name="Song N."/>
            <person name="Ke X."/>
            <person name="Dai Q."/>
            <person name="Wu Y."/>
            <person name="Sun Y."/>
            <person name="Xu J.-R."/>
            <person name="Kang Z.K."/>
            <person name="Wang L."/>
            <person name="Huang L."/>
        </authorList>
    </citation>
    <scope>NUCLEOTIDE SEQUENCE [LARGE SCALE GENOMIC DNA]</scope>
    <source>
        <strain evidence="4">SXYL134</strain>
    </source>
</reference>
<dbReference type="AlphaFoldDB" id="A0A194VE52"/>
<feature type="signal peptide" evidence="2">
    <location>
        <begin position="1"/>
        <end position="23"/>
    </location>
</feature>
<keyword evidence="2" id="KW-0732">Signal</keyword>
<evidence type="ECO:0000256" key="1">
    <source>
        <dbReference type="SAM" id="MobiDB-lite"/>
    </source>
</evidence>
<evidence type="ECO:0000313" key="4">
    <source>
        <dbReference type="Proteomes" id="UP000078576"/>
    </source>
</evidence>
<evidence type="ECO:0000256" key="2">
    <source>
        <dbReference type="SAM" id="SignalP"/>
    </source>
</evidence>
<dbReference type="EMBL" id="KN714806">
    <property type="protein sequence ID" value="KUI62275.1"/>
    <property type="molecule type" value="Genomic_DNA"/>
</dbReference>
<accession>A0A194VE52</accession>
<gene>
    <name evidence="3" type="ORF">VP1G_09421</name>
</gene>
<sequence>MRLSTFYGLAVLAVLRAASSVHAESQALDKDTEPDARAEVIPEYDSRHPKAHHKRPKIPTYHQNTPRTPGGVFWPKPYRRRNYLLHIDRDEDEDAEYNYNYSVCHHHVNSRFYVSLYGNTGAEHQYLYDSLHGNTGAEHQHFYISLHGNTGAEHQYLYVSLYGDPDDDGHYYSIFYVNLDDDGVARCDQHYHYHHSHHNKYFYSFFYVNLHDDGVARCARDYRYLHSYGYKYFYNTLYINETKSGSPAELNLLFPDALDPLDCAIYLLRAQQSQPWAGSLIRILEKSQKYTSCDIAVFIEKKVQELRGKNT</sequence>
<dbReference type="Proteomes" id="UP000078576">
    <property type="component" value="Unassembled WGS sequence"/>
</dbReference>